<evidence type="ECO:0000256" key="2">
    <source>
        <dbReference type="SAM" id="SignalP"/>
    </source>
</evidence>
<evidence type="ECO:0000256" key="1">
    <source>
        <dbReference type="SAM" id="MobiDB-lite"/>
    </source>
</evidence>
<evidence type="ECO:0000313" key="4">
    <source>
        <dbReference type="Proteomes" id="UP001356427"/>
    </source>
</evidence>
<organism evidence="3 4">
    <name type="scientific">Coregonus suidteri</name>
    <dbReference type="NCBI Taxonomy" id="861788"/>
    <lineage>
        <taxon>Eukaryota</taxon>
        <taxon>Metazoa</taxon>
        <taxon>Chordata</taxon>
        <taxon>Craniata</taxon>
        <taxon>Vertebrata</taxon>
        <taxon>Euteleostomi</taxon>
        <taxon>Actinopterygii</taxon>
        <taxon>Neopterygii</taxon>
        <taxon>Teleostei</taxon>
        <taxon>Protacanthopterygii</taxon>
        <taxon>Salmoniformes</taxon>
        <taxon>Salmonidae</taxon>
        <taxon>Coregoninae</taxon>
        <taxon>Coregonus</taxon>
    </lineage>
</organism>
<sequence>MALTPWCFTMALHVPGCWALALLLLGTQAAPSLSGEEGKLVRTIRVRRQAPSDGPTSPSNNQTNKEQPMVFNHVYNINVPNESLCSVDLDSAVPPPSQATREAVSSWGGEGPTGVHRADSGRRQPGHLHPPHQHPQTGLCLSRSQHCAAAGHPHRDAGERGVAAQSPVQLWQLWL</sequence>
<reference evidence="3 4" key="1">
    <citation type="submission" date="2021-04" db="EMBL/GenBank/DDBJ databases">
        <authorList>
            <person name="De Guttry C."/>
            <person name="Zahm M."/>
            <person name="Klopp C."/>
            <person name="Cabau C."/>
            <person name="Louis A."/>
            <person name="Berthelot C."/>
            <person name="Parey E."/>
            <person name="Roest Crollius H."/>
            <person name="Montfort J."/>
            <person name="Robinson-Rechavi M."/>
            <person name="Bucao C."/>
            <person name="Bouchez O."/>
            <person name="Gislard M."/>
            <person name="Lluch J."/>
            <person name="Milhes M."/>
            <person name="Lampietro C."/>
            <person name="Lopez Roques C."/>
            <person name="Donnadieu C."/>
            <person name="Braasch I."/>
            <person name="Desvignes T."/>
            <person name="Postlethwait J."/>
            <person name="Bobe J."/>
            <person name="Wedekind C."/>
            <person name="Guiguen Y."/>
        </authorList>
    </citation>
    <scope>NUCLEOTIDE SEQUENCE [LARGE SCALE GENOMIC DNA]</scope>
    <source>
        <strain evidence="3">Cs_M1</strain>
        <tissue evidence="3">Blood</tissue>
    </source>
</reference>
<dbReference type="AlphaFoldDB" id="A0AAN8LJ11"/>
<feature type="region of interest" description="Disordered" evidence="1">
    <location>
        <begin position="92"/>
        <end position="140"/>
    </location>
</feature>
<gene>
    <name evidence="3" type="ORF">J4Q44_G00187040</name>
</gene>
<proteinExistence type="predicted"/>
<name>A0AAN8LJ11_9TELE</name>
<accession>A0AAN8LJ11</accession>
<feature type="signal peptide" evidence="2">
    <location>
        <begin position="1"/>
        <end position="19"/>
    </location>
</feature>
<evidence type="ECO:0000313" key="3">
    <source>
        <dbReference type="EMBL" id="KAK6310649.1"/>
    </source>
</evidence>
<keyword evidence="4" id="KW-1185">Reference proteome</keyword>
<dbReference type="Proteomes" id="UP001356427">
    <property type="component" value="Unassembled WGS sequence"/>
</dbReference>
<comment type="caution">
    <text evidence="3">The sequence shown here is derived from an EMBL/GenBank/DDBJ whole genome shotgun (WGS) entry which is preliminary data.</text>
</comment>
<dbReference type="EMBL" id="JAGTTL010000016">
    <property type="protein sequence ID" value="KAK6310649.1"/>
    <property type="molecule type" value="Genomic_DNA"/>
</dbReference>
<protein>
    <submittedName>
        <fullName evidence="3">Uncharacterized protein</fullName>
    </submittedName>
</protein>
<keyword evidence="2" id="KW-0732">Signal</keyword>
<feature type="chain" id="PRO_5042919474" evidence="2">
    <location>
        <begin position="20"/>
        <end position="175"/>
    </location>
</feature>